<dbReference type="PROSITE" id="PS50191">
    <property type="entry name" value="CRAL_TRIO"/>
    <property type="match status" value="1"/>
</dbReference>
<dbReference type="InterPro" id="IPR036865">
    <property type="entry name" value="CRAL-TRIO_dom_sf"/>
</dbReference>
<dbReference type="SUPFAM" id="SSF52087">
    <property type="entry name" value="CRAL/TRIO domain"/>
    <property type="match status" value="1"/>
</dbReference>
<protein>
    <submittedName>
        <fullName evidence="2">CRAL-TRIO domain-containing protein</fullName>
    </submittedName>
</protein>
<evidence type="ECO:0000259" key="1">
    <source>
        <dbReference type="PROSITE" id="PS50191"/>
    </source>
</evidence>
<dbReference type="OrthoDB" id="59899at2759"/>
<evidence type="ECO:0000313" key="3">
    <source>
        <dbReference type="Proteomes" id="UP000664859"/>
    </source>
</evidence>
<keyword evidence="3" id="KW-1185">Reference proteome</keyword>
<gene>
    <name evidence="2" type="ORF">JKP88DRAFT_156801</name>
</gene>
<dbReference type="PANTHER" id="PTHR45824">
    <property type="entry name" value="GH16843P"/>
    <property type="match status" value="1"/>
</dbReference>
<sequence length="227" mass="24941">MLVRFIEGAFWNLEHKGVPVSALIEETVAWRESVGAHAITPASLGARARGRDIVGPLAPALRAGAIVVHGRDRDGRPIMHVRLGALFGKGYSAEQCLRYAVYTVERAWRARARGVEAYTIVADCRGFGLTHLPPLPFLRAMFGMLSRHYPMRLGHILLCNASASVHLCWRVCSPIVPPRTKDKIVFAREGDRALVARYVAPAELPRALGGASAYEYDAARYFAEAHA</sequence>
<proteinExistence type="predicted"/>
<dbReference type="GO" id="GO:0008526">
    <property type="term" value="F:phosphatidylinositol transfer activity"/>
    <property type="evidence" value="ECO:0007669"/>
    <property type="project" value="TreeGrafter"/>
</dbReference>
<dbReference type="Proteomes" id="UP000664859">
    <property type="component" value="Unassembled WGS sequence"/>
</dbReference>
<dbReference type="InterPro" id="IPR001251">
    <property type="entry name" value="CRAL-TRIO_dom"/>
</dbReference>
<feature type="domain" description="CRAL-TRIO" evidence="1">
    <location>
        <begin position="56"/>
        <end position="216"/>
    </location>
</feature>
<accession>A0A835ZL56</accession>
<dbReference type="CDD" id="cd00170">
    <property type="entry name" value="SEC14"/>
    <property type="match status" value="1"/>
</dbReference>
<evidence type="ECO:0000313" key="2">
    <source>
        <dbReference type="EMBL" id="KAG5193010.1"/>
    </source>
</evidence>
<comment type="caution">
    <text evidence="2">The sequence shown here is derived from an EMBL/GenBank/DDBJ whole genome shotgun (WGS) entry which is preliminary data.</text>
</comment>
<dbReference type="SMART" id="SM00516">
    <property type="entry name" value="SEC14"/>
    <property type="match status" value="1"/>
</dbReference>
<dbReference type="Pfam" id="PF00650">
    <property type="entry name" value="CRAL_TRIO"/>
    <property type="match status" value="1"/>
</dbReference>
<name>A0A835ZL56_9STRA</name>
<dbReference type="AlphaFoldDB" id="A0A835ZL56"/>
<organism evidence="2 3">
    <name type="scientific">Tribonema minus</name>
    <dbReference type="NCBI Taxonomy" id="303371"/>
    <lineage>
        <taxon>Eukaryota</taxon>
        <taxon>Sar</taxon>
        <taxon>Stramenopiles</taxon>
        <taxon>Ochrophyta</taxon>
        <taxon>PX clade</taxon>
        <taxon>Xanthophyceae</taxon>
        <taxon>Tribonematales</taxon>
        <taxon>Tribonemataceae</taxon>
        <taxon>Tribonema</taxon>
    </lineage>
</organism>
<dbReference type="EMBL" id="JAFCMP010000001">
    <property type="protein sequence ID" value="KAG5193010.1"/>
    <property type="molecule type" value="Genomic_DNA"/>
</dbReference>
<dbReference type="PANTHER" id="PTHR45824:SF29">
    <property type="entry name" value="GH16843P"/>
    <property type="match status" value="1"/>
</dbReference>
<dbReference type="Gene3D" id="3.40.525.10">
    <property type="entry name" value="CRAL-TRIO lipid binding domain"/>
    <property type="match status" value="1"/>
</dbReference>
<reference evidence="2" key="1">
    <citation type="submission" date="2021-02" db="EMBL/GenBank/DDBJ databases">
        <title>First Annotated Genome of the Yellow-green Alga Tribonema minus.</title>
        <authorList>
            <person name="Mahan K.M."/>
        </authorList>
    </citation>
    <scope>NUCLEOTIDE SEQUENCE</scope>
    <source>
        <strain evidence="2">UTEX B ZZ1240</strain>
    </source>
</reference>
<dbReference type="InterPro" id="IPR052578">
    <property type="entry name" value="PI_Transfer_CRAL-TRIO"/>
</dbReference>